<dbReference type="GO" id="GO:0006303">
    <property type="term" value="P:double-strand break repair via nonhomologous end joining"/>
    <property type="evidence" value="ECO:0007669"/>
    <property type="project" value="TreeGrafter"/>
</dbReference>
<evidence type="ECO:0000256" key="2">
    <source>
        <dbReference type="ARBA" id="ARBA00022763"/>
    </source>
</evidence>
<feature type="domain" description="XRCC4 C-terminal" evidence="10">
    <location>
        <begin position="238"/>
        <end position="321"/>
    </location>
</feature>
<dbReference type="InterPro" id="IPR053961">
    <property type="entry name" value="XRCC4_N"/>
</dbReference>
<organism evidence="11 12">
    <name type="scientific">Carassius auratus</name>
    <name type="common">Goldfish</name>
    <dbReference type="NCBI Taxonomy" id="7957"/>
    <lineage>
        <taxon>Eukaryota</taxon>
        <taxon>Metazoa</taxon>
        <taxon>Chordata</taxon>
        <taxon>Craniata</taxon>
        <taxon>Vertebrata</taxon>
        <taxon>Euteleostomi</taxon>
        <taxon>Actinopterygii</taxon>
        <taxon>Neopterygii</taxon>
        <taxon>Teleostei</taxon>
        <taxon>Ostariophysi</taxon>
        <taxon>Cypriniformes</taxon>
        <taxon>Cyprinidae</taxon>
        <taxon>Cyprininae</taxon>
        <taxon>Carassius</taxon>
    </lineage>
</organism>
<dbReference type="GO" id="GO:0003677">
    <property type="term" value="F:DNA binding"/>
    <property type="evidence" value="ECO:0007669"/>
    <property type="project" value="InterPro"/>
</dbReference>
<evidence type="ECO:0000256" key="6">
    <source>
        <dbReference type="ARBA" id="ARBA00025728"/>
    </source>
</evidence>
<evidence type="ECO:0000259" key="9">
    <source>
        <dbReference type="Pfam" id="PF21924"/>
    </source>
</evidence>
<dbReference type="InterPro" id="IPR053962">
    <property type="entry name" value="XRCC4_CC"/>
</dbReference>
<evidence type="ECO:0000259" key="10">
    <source>
        <dbReference type="Pfam" id="PF21925"/>
    </source>
</evidence>
<dbReference type="GO" id="GO:0033152">
    <property type="term" value="P:immunoglobulin V(D)J recombination"/>
    <property type="evidence" value="ECO:0007669"/>
    <property type="project" value="TreeGrafter"/>
</dbReference>
<dbReference type="CDD" id="cd22283">
    <property type="entry name" value="HD_XRCC4_N"/>
    <property type="match status" value="1"/>
</dbReference>
<reference evidence="12" key="1">
    <citation type="submission" date="2025-08" db="UniProtKB">
        <authorList>
            <consortium name="RefSeq"/>
        </authorList>
    </citation>
    <scope>IDENTIFICATION</scope>
    <source>
        <strain evidence="12">Wakin</strain>
        <tissue evidence="12">Muscle</tissue>
    </source>
</reference>
<name>A0A6P6MUQ3_CARAU</name>
<evidence type="ECO:0000256" key="1">
    <source>
        <dbReference type="ARBA" id="ARBA00004123"/>
    </source>
</evidence>
<dbReference type="SUPFAM" id="SSF50809">
    <property type="entry name" value="XRCC4, N-terminal domain"/>
    <property type="match status" value="1"/>
</dbReference>
<dbReference type="InterPro" id="IPR010585">
    <property type="entry name" value="DNA_repair_prot_XRCC4"/>
</dbReference>
<evidence type="ECO:0000313" key="12">
    <source>
        <dbReference type="RefSeq" id="XP_026100074.1"/>
    </source>
</evidence>
<comment type="subcellular location">
    <subcellularLocation>
        <location evidence="1">Nucleus</location>
    </subcellularLocation>
</comment>
<dbReference type="InterPro" id="IPR009089">
    <property type="entry name" value="XRCC4_N_sf"/>
</dbReference>
<dbReference type="InterPro" id="IPR038051">
    <property type="entry name" value="XRCC4-like_N_sf"/>
</dbReference>
<dbReference type="PANTHER" id="PTHR28559:SF1">
    <property type="entry name" value="DNA REPAIR PROTEIN XRCC4"/>
    <property type="match status" value="1"/>
</dbReference>
<protein>
    <submittedName>
        <fullName evidence="12">DNA repair protein XRCC4-like isoform X1</fullName>
    </submittedName>
</protein>
<dbReference type="Pfam" id="PF21924">
    <property type="entry name" value="XRCC4_CC"/>
    <property type="match status" value="1"/>
</dbReference>
<dbReference type="AlphaFoldDB" id="A0A6P6MUQ3"/>
<dbReference type="Proteomes" id="UP000515129">
    <property type="component" value="Unplaced"/>
</dbReference>
<dbReference type="GO" id="GO:0010165">
    <property type="term" value="P:response to X-ray"/>
    <property type="evidence" value="ECO:0007669"/>
    <property type="project" value="TreeGrafter"/>
</dbReference>
<dbReference type="FunFam" id="1.20.5.370:FF:000011">
    <property type="entry name" value="DNA repair protein XRCC4 isoform X2"/>
    <property type="match status" value="1"/>
</dbReference>
<proteinExistence type="inferred from homology"/>
<dbReference type="Gene3D" id="1.20.5.370">
    <property type="match status" value="1"/>
</dbReference>
<feature type="domain" description="XRCC4 N-terminal" evidence="8">
    <location>
        <begin position="20"/>
        <end position="123"/>
    </location>
</feature>
<comment type="similarity">
    <text evidence="6">Belongs to the XRCC4-XLF family. XRCC4 subfamily.</text>
</comment>
<dbReference type="PANTHER" id="PTHR28559">
    <property type="entry name" value="DNA REPAIR PROTEIN XRCC4"/>
    <property type="match status" value="1"/>
</dbReference>
<dbReference type="InterPro" id="IPR053963">
    <property type="entry name" value="XRCC4_C"/>
</dbReference>
<dbReference type="GO" id="GO:0032807">
    <property type="term" value="C:DNA ligase IV complex"/>
    <property type="evidence" value="ECO:0007669"/>
    <property type="project" value="TreeGrafter"/>
</dbReference>
<dbReference type="Pfam" id="PF06632">
    <property type="entry name" value="XRCC4"/>
    <property type="match status" value="1"/>
</dbReference>
<dbReference type="OrthoDB" id="8064436at2759"/>
<feature type="compositionally biased region" description="Basic and acidic residues" evidence="7">
    <location>
        <begin position="210"/>
        <end position="231"/>
    </location>
</feature>
<evidence type="ECO:0000259" key="8">
    <source>
        <dbReference type="Pfam" id="PF06632"/>
    </source>
</evidence>
<dbReference type="SUPFAM" id="SSF58022">
    <property type="entry name" value="XRCC4, C-terminal oligomerization domain"/>
    <property type="match status" value="1"/>
</dbReference>
<dbReference type="RefSeq" id="XP_026100074.1">
    <property type="nucleotide sequence ID" value="XM_026244289.1"/>
</dbReference>
<dbReference type="KEGG" id="caua:113070940"/>
<gene>
    <name evidence="12" type="primary">LOC113070940</name>
</gene>
<feature type="region of interest" description="Disordered" evidence="7">
    <location>
        <begin position="210"/>
        <end position="285"/>
    </location>
</feature>
<sequence length="419" mass="48268">MSCCSTSVRQISIASEPHRTFFLKLEWAEDLGSGFVILLSDGISAWSGEVSEEDVSREAQEMEMERERYVGDLHLALTGEGPAAEGEYSFHLTPERPGRPLLQLSYEKVQNDISFRLGVVDLQAVPEPTEVIRELIRHGLEQSTRLQAKNQHLLEENQKLRREQEHVTKEMQRYVQGKERLERDLYSRFVLVLNEKKVKLRDLQKRVKELEESVEENRLRNKADSEDHKAMETAAGKSPEESDNGGSTEDEQEAEPRQPDPRPLTQEMPESNPMDDSLNDITDVGPCRKRRHRHLQQLETQARRAALDQRQRSRYHHSHPQIYTHPTSNYTFYCGRSTHSTPKLLEACYLMLRMIPINPCNCGHKNVSYNSGCLILWCPVYANLDAAFSPRLWPVKQTEEAFPEPLPLYGNHWLVASTL</sequence>
<evidence type="ECO:0000256" key="4">
    <source>
        <dbReference type="ARBA" id="ARBA00023204"/>
    </source>
</evidence>
<dbReference type="Pfam" id="PF21925">
    <property type="entry name" value="XRCC4_C"/>
    <property type="match status" value="1"/>
</dbReference>
<evidence type="ECO:0000313" key="11">
    <source>
        <dbReference type="Proteomes" id="UP000515129"/>
    </source>
</evidence>
<keyword evidence="5" id="KW-0539">Nucleus</keyword>
<feature type="domain" description="XRCC4 coiled-coil" evidence="9">
    <location>
        <begin position="127"/>
        <end position="203"/>
    </location>
</feature>
<keyword evidence="11" id="KW-1185">Reference proteome</keyword>
<dbReference type="GeneID" id="113070940"/>
<keyword evidence="3" id="KW-0233">DNA recombination</keyword>
<keyword evidence="4" id="KW-0234">DNA repair</keyword>
<evidence type="ECO:0000256" key="5">
    <source>
        <dbReference type="ARBA" id="ARBA00023242"/>
    </source>
</evidence>
<evidence type="ECO:0000256" key="7">
    <source>
        <dbReference type="SAM" id="MobiDB-lite"/>
    </source>
</evidence>
<dbReference type="Gene3D" id="2.170.210.10">
    <property type="entry name" value="DNA double-strand break repair and VJ recombination XRCC4, N-terminal"/>
    <property type="match status" value="1"/>
</dbReference>
<dbReference type="GO" id="GO:0005958">
    <property type="term" value="C:DNA-dependent protein kinase-DNA ligase 4 complex"/>
    <property type="evidence" value="ECO:0007669"/>
    <property type="project" value="TreeGrafter"/>
</dbReference>
<dbReference type="InterPro" id="IPR014751">
    <property type="entry name" value="XRCC4-like_C"/>
</dbReference>
<accession>A0A6P6MUQ3</accession>
<keyword evidence="2" id="KW-0227">DNA damage</keyword>
<evidence type="ECO:0000256" key="3">
    <source>
        <dbReference type="ARBA" id="ARBA00023172"/>
    </source>
</evidence>